<dbReference type="InterPro" id="IPR050736">
    <property type="entry name" value="Sensor_HK_Regulatory"/>
</dbReference>
<dbReference type="Pfam" id="PF13374">
    <property type="entry name" value="TPR_10"/>
    <property type="match status" value="1"/>
</dbReference>
<keyword evidence="10" id="KW-0732">Signal</keyword>
<feature type="coiled-coil region" evidence="8">
    <location>
        <begin position="396"/>
        <end position="438"/>
    </location>
</feature>
<accession>A0AAE3QYM3</accession>
<feature type="repeat" description="TPR" evidence="7">
    <location>
        <begin position="121"/>
        <end position="154"/>
    </location>
</feature>
<dbReference type="EMBL" id="JASJOS010000017">
    <property type="protein sequence ID" value="MDJ1484898.1"/>
    <property type="molecule type" value="Genomic_DNA"/>
</dbReference>
<dbReference type="InterPro" id="IPR036890">
    <property type="entry name" value="HATPase_C_sf"/>
</dbReference>
<evidence type="ECO:0000256" key="10">
    <source>
        <dbReference type="SAM" id="SignalP"/>
    </source>
</evidence>
<keyword evidence="9" id="KW-1133">Transmembrane helix</keyword>
<dbReference type="Pfam" id="PF00512">
    <property type="entry name" value="HisKA"/>
    <property type="match status" value="1"/>
</dbReference>
<feature type="domain" description="Histidine kinase" evidence="11">
    <location>
        <begin position="516"/>
        <end position="736"/>
    </location>
</feature>
<evidence type="ECO:0000256" key="9">
    <source>
        <dbReference type="SAM" id="Phobius"/>
    </source>
</evidence>
<comment type="catalytic activity">
    <reaction evidence="1">
        <text>ATP + protein L-histidine = ADP + protein N-phospho-L-histidine.</text>
        <dbReference type="EC" id="2.7.13.3"/>
    </reaction>
</comment>
<evidence type="ECO:0000256" key="5">
    <source>
        <dbReference type="ARBA" id="ARBA00022777"/>
    </source>
</evidence>
<feature type="repeat" description="TPR" evidence="7">
    <location>
        <begin position="241"/>
        <end position="274"/>
    </location>
</feature>
<evidence type="ECO:0000256" key="2">
    <source>
        <dbReference type="ARBA" id="ARBA00012438"/>
    </source>
</evidence>
<keyword evidence="9" id="KW-0812">Transmembrane</keyword>
<keyword evidence="3" id="KW-0597">Phosphoprotein</keyword>
<dbReference type="Proteomes" id="UP001241110">
    <property type="component" value="Unassembled WGS sequence"/>
</dbReference>
<evidence type="ECO:0000256" key="1">
    <source>
        <dbReference type="ARBA" id="ARBA00000085"/>
    </source>
</evidence>
<keyword evidence="7" id="KW-0802">TPR repeat</keyword>
<dbReference type="Gene3D" id="1.10.287.130">
    <property type="match status" value="1"/>
</dbReference>
<dbReference type="RefSeq" id="WP_313986703.1">
    <property type="nucleotide sequence ID" value="NZ_JASJOS010000017.1"/>
</dbReference>
<dbReference type="PROSITE" id="PS50293">
    <property type="entry name" value="TPR_REGION"/>
    <property type="match status" value="1"/>
</dbReference>
<dbReference type="AlphaFoldDB" id="A0AAE3QYM3"/>
<dbReference type="InterPro" id="IPR003594">
    <property type="entry name" value="HATPase_dom"/>
</dbReference>
<dbReference type="InterPro" id="IPR019734">
    <property type="entry name" value="TPR_rpt"/>
</dbReference>
<evidence type="ECO:0000256" key="4">
    <source>
        <dbReference type="ARBA" id="ARBA00022679"/>
    </source>
</evidence>
<dbReference type="PRINTS" id="PR00344">
    <property type="entry name" value="BCTRLSENSOR"/>
</dbReference>
<dbReference type="SMART" id="SM00388">
    <property type="entry name" value="HisKA"/>
    <property type="match status" value="1"/>
</dbReference>
<feature type="signal peptide" evidence="10">
    <location>
        <begin position="1"/>
        <end position="23"/>
    </location>
</feature>
<proteinExistence type="predicted"/>
<dbReference type="InterPro" id="IPR005467">
    <property type="entry name" value="His_kinase_dom"/>
</dbReference>
<reference evidence="12" key="1">
    <citation type="submission" date="2023-05" db="EMBL/GenBank/DDBJ databases">
        <authorList>
            <person name="Zhang X."/>
        </authorList>
    </citation>
    <scope>NUCLEOTIDE SEQUENCE</scope>
    <source>
        <strain evidence="12">YF14B1</strain>
    </source>
</reference>
<organism evidence="12 13">
    <name type="scientific">Xanthocytophaga flava</name>
    <dbReference type="NCBI Taxonomy" id="3048013"/>
    <lineage>
        <taxon>Bacteria</taxon>
        <taxon>Pseudomonadati</taxon>
        <taxon>Bacteroidota</taxon>
        <taxon>Cytophagia</taxon>
        <taxon>Cytophagales</taxon>
        <taxon>Rhodocytophagaceae</taxon>
        <taxon>Xanthocytophaga</taxon>
    </lineage>
</organism>
<dbReference type="SUPFAM" id="SSF55874">
    <property type="entry name" value="ATPase domain of HSP90 chaperone/DNA topoisomerase II/histidine kinase"/>
    <property type="match status" value="1"/>
</dbReference>
<keyword evidence="5 12" id="KW-0418">Kinase</keyword>
<dbReference type="PANTHER" id="PTHR43711:SF31">
    <property type="entry name" value="HISTIDINE KINASE"/>
    <property type="match status" value="1"/>
</dbReference>
<dbReference type="SUPFAM" id="SSF47384">
    <property type="entry name" value="Homodimeric domain of signal transducing histidine kinase"/>
    <property type="match status" value="1"/>
</dbReference>
<evidence type="ECO:0000313" key="13">
    <source>
        <dbReference type="Proteomes" id="UP001241110"/>
    </source>
</evidence>
<dbReference type="Pfam" id="PF02518">
    <property type="entry name" value="HATPase_c"/>
    <property type="match status" value="1"/>
</dbReference>
<gene>
    <name evidence="12" type="ORF">QNI16_30645</name>
</gene>
<dbReference type="Gene3D" id="1.25.40.10">
    <property type="entry name" value="Tetratricopeptide repeat domain"/>
    <property type="match status" value="3"/>
</dbReference>
<dbReference type="SUPFAM" id="SSF48452">
    <property type="entry name" value="TPR-like"/>
    <property type="match status" value="2"/>
</dbReference>
<keyword evidence="6" id="KW-0902">Two-component regulatory system</keyword>
<dbReference type="PANTHER" id="PTHR43711">
    <property type="entry name" value="TWO-COMPONENT HISTIDINE KINASE"/>
    <property type="match status" value="1"/>
</dbReference>
<dbReference type="EC" id="2.7.13.3" evidence="2"/>
<evidence type="ECO:0000259" key="11">
    <source>
        <dbReference type="PROSITE" id="PS50109"/>
    </source>
</evidence>
<keyword evidence="4" id="KW-0808">Transferase</keyword>
<comment type="caution">
    <text evidence="12">The sequence shown here is derived from an EMBL/GenBank/DDBJ whole genome shotgun (WGS) entry which is preliminary data.</text>
</comment>
<feature type="repeat" description="TPR" evidence="7">
    <location>
        <begin position="201"/>
        <end position="234"/>
    </location>
</feature>
<feature type="repeat" description="TPR" evidence="7">
    <location>
        <begin position="281"/>
        <end position="314"/>
    </location>
</feature>
<feature type="coiled-coil region" evidence="8">
    <location>
        <begin position="475"/>
        <end position="509"/>
    </location>
</feature>
<keyword evidence="9" id="KW-0472">Membrane</keyword>
<dbReference type="InterPro" id="IPR036097">
    <property type="entry name" value="HisK_dim/P_sf"/>
</dbReference>
<evidence type="ECO:0000313" key="12">
    <source>
        <dbReference type="EMBL" id="MDJ1484898.1"/>
    </source>
</evidence>
<dbReference type="GO" id="GO:0000155">
    <property type="term" value="F:phosphorelay sensor kinase activity"/>
    <property type="evidence" value="ECO:0007669"/>
    <property type="project" value="InterPro"/>
</dbReference>
<feature type="chain" id="PRO_5042086169" description="histidine kinase" evidence="10">
    <location>
        <begin position="24"/>
        <end position="742"/>
    </location>
</feature>
<dbReference type="InterPro" id="IPR004358">
    <property type="entry name" value="Sig_transdc_His_kin-like_C"/>
</dbReference>
<dbReference type="InterPro" id="IPR011990">
    <property type="entry name" value="TPR-like_helical_dom_sf"/>
</dbReference>
<sequence length="742" mass="84585">MTKLIKFLIIYLIACLVSAQSKAQGEDTLEAHLQQLTDVEKVNFLNHLAEVYSVRIPLQALKYGELALTHAQTANYTQGQAKAFNNIGEYYLNNGEYDKANVQFQQALKIGYTIAETEIIATSLTKIGVVYYFKGDYQKALHYLHKTLPLHKKQYNLRAIANTQNTISYIYANQGFPEKALEYALQSLRIRKELNDPNEIAKSLNSLGDFYYNQNNLRKALHNYLESLRISRQTGNQRGIAFALDNIGKVYLRQDRFQESLLYFREALTISEQLNSAKQTATTYIHMGNTYQGLHDKAKAYRYYTAALRVHYNLKNDLEMVPILNQIGKFNALNRDFKTALSFHYQALSKVKNSQSRLLKRDTYKALADSYLQMKNANSFMEYYQLYSQLQDSIQNDASLRKIAELQTRFELEENQQHIEHENELKNLEIERQKTVQNYLIAIILAGTFLIITLIAFYISHLRANRQLKVQNETIIHKNRQLRKVNEALKTLNDKLIESEAELRKTNETKDKFFSIIAHDLRAPLATFSSFLTALSDADDSFTQEEIEFITKSTQKSLKNLTDLLNNLLQWSRSQMGSIQFNPQSIILQELIQQTVSLVAEETANKSISIVSKINPEAIAFADANMLDFVIRNIVSNAVKFTPKGGNIMIESFDGQDKKFLGVRIIDTGVGISQDNLKKLFDLQIGFTTIGTANEKGTGLGLVLCKEFVEKNGGKIFVESEPGKGTQFSITIPKNTIRLSAN</sequence>
<keyword evidence="8" id="KW-0175">Coiled coil</keyword>
<dbReference type="SMART" id="SM00387">
    <property type="entry name" value="HATPase_c"/>
    <property type="match status" value="1"/>
</dbReference>
<evidence type="ECO:0000256" key="3">
    <source>
        <dbReference type="ARBA" id="ARBA00022553"/>
    </source>
</evidence>
<name>A0AAE3QYM3_9BACT</name>
<dbReference type="Pfam" id="PF13424">
    <property type="entry name" value="TPR_12"/>
    <property type="match status" value="2"/>
</dbReference>
<dbReference type="Gene3D" id="3.30.565.10">
    <property type="entry name" value="Histidine kinase-like ATPase, C-terminal domain"/>
    <property type="match status" value="1"/>
</dbReference>
<evidence type="ECO:0000256" key="8">
    <source>
        <dbReference type="SAM" id="Coils"/>
    </source>
</evidence>
<dbReference type="PROSITE" id="PS50005">
    <property type="entry name" value="TPR"/>
    <property type="match status" value="5"/>
</dbReference>
<dbReference type="InterPro" id="IPR003661">
    <property type="entry name" value="HisK_dim/P_dom"/>
</dbReference>
<evidence type="ECO:0000256" key="7">
    <source>
        <dbReference type="PROSITE-ProRule" id="PRU00339"/>
    </source>
</evidence>
<protein>
    <recommendedName>
        <fullName evidence="2">histidine kinase</fullName>
        <ecNumber evidence="2">2.7.13.3</ecNumber>
    </recommendedName>
</protein>
<dbReference type="PROSITE" id="PS50109">
    <property type="entry name" value="HIS_KIN"/>
    <property type="match status" value="1"/>
</dbReference>
<evidence type="ECO:0000256" key="6">
    <source>
        <dbReference type="ARBA" id="ARBA00023012"/>
    </source>
</evidence>
<dbReference type="SMART" id="SM00028">
    <property type="entry name" value="TPR"/>
    <property type="match status" value="7"/>
</dbReference>
<feature type="transmembrane region" description="Helical" evidence="9">
    <location>
        <begin position="439"/>
        <end position="459"/>
    </location>
</feature>
<feature type="repeat" description="TPR" evidence="7">
    <location>
        <begin position="81"/>
        <end position="114"/>
    </location>
</feature>